<keyword evidence="6" id="KW-1185">Reference proteome</keyword>
<dbReference type="GO" id="GO:0003723">
    <property type="term" value="F:RNA binding"/>
    <property type="evidence" value="ECO:0007669"/>
    <property type="project" value="TreeGrafter"/>
</dbReference>
<dbReference type="PANTHER" id="PTHR13031">
    <property type="entry name" value="RIBONUCLEASE P SUBUNIT P30"/>
    <property type="match status" value="1"/>
</dbReference>
<organism evidence="7">
    <name type="scientific">Rodentolepis nana</name>
    <name type="common">Dwarf tapeworm</name>
    <name type="synonym">Hymenolepis nana</name>
    <dbReference type="NCBI Taxonomy" id="102285"/>
    <lineage>
        <taxon>Eukaryota</taxon>
        <taxon>Metazoa</taxon>
        <taxon>Spiralia</taxon>
        <taxon>Lophotrochozoa</taxon>
        <taxon>Platyhelminthes</taxon>
        <taxon>Cestoda</taxon>
        <taxon>Eucestoda</taxon>
        <taxon>Cyclophyllidea</taxon>
        <taxon>Hymenolepididae</taxon>
        <taxon>Rodentolepis</taxon>
    </lineage>
</organism>
<evidence type="ECO:0000256" key="3">
    <source>
        <dbReference type="ARBA" id="ARBA00022694"/>
    </source>
</evidence>
<proteinExistence type="inferred from homology"/>
<feature type="compositionally biased region" description="Basic and acidic residues" evidence="4">
    <location>
        <begin position="307"/>
        <end position="321"/>
    </location>
</feature>
<evidence type="ECO:0000256" key="2">
    <source>
        <dbReference type="ARBA" id="ARBA00007331"/>
    </source>
</evidence>
<dbReference type="Gene3D" id="3.20.20.140">
    <property type="entry name" value="Metal-dependent hydrolases"/>
    <property type="match status" value="1"/>
</dbReference>
<accession>A0A0R3T713</accession>
<gene>
    <name evidence="5" type="ORF">HNAJ_LOCUS2850</name>
</gene>
<dbReference type="GO" id="GO:0008033">
    <property type="term" value="P:tRNA processing"/>
    <property type="evidence" value="ECO:0007669"/>
    <property type="project" value="UniProtKB-KW"/>
</dbReference>
<dbReference type="Proteomes" id="UP000278807">
    <property type="component" value="Unassembled WGS sequence"/>
</dbReference>
<evidence type="ECO:0000256" key="4">
    <source>
        <dbReference type="SAM" id="MobiDB-lite"/>
    </source>
</evidence>
<dbReference type="EMBL" id="UZAE01001514">
    <property type="protein sequence ID" value="VDN98709.1"/>
    <property type="molecule type" value="Genomic_DNA"/>
</dbReference>
<dbReference type="InterPro" id="IPR016195">
    <property type="entry name" value="Pol/histidinol_Pase-like"/>
</dbReference>
<reference evidence="7" key="1">
    <citation type="submission" date="2017-02" db="UniProtKB">
        <authorList>
            <consortium name="WormBaseParasite"/>
        </authorList>
    </citation>
    <scope>IDENTIFICATION</scope>
</reference>
<dbReference type="PANTHER" id="PTHR13031:SF0">
    <property type="entry name" value="RIBONUCLEASE P PROTEIN SUBUNIT P30"/>
    <property type="match status" value="1"/>
</dbReference>
<dbReference type="SUPFAM" id="SSF89550">
    <property type="entry name" value="PHP domain-like"/>
    <property type="match status" value="1"/>
</dbReference>
<dbReference type="STRING" id="102285.A0A0R3T713"/>
<name>A0A0R3T713_RODNA</name>
<dbReference type="Pfam" id="PF01876">
    <property type="entry name" value="RNase_P_p30"/>
    <property type="match status" value="1"/>
</dbReference>
<evidence type="ECO:0000256" key="1">
    <source>
        <dbReference type="ARBA" id="ARBA00004123"/>
    </source>
</evidence>
<evidence type="ECO:0000313" key="7">
    <source>
        <dbReference type="WBParaSite" id="HNAJ_0000285101-mRNA-1"/>
    </source>
</evidence>
<keyword evidence="3" id="KW-0819">tRNA processing</keyword>
<comment type="subcellular location">
    <subcellularLocation>
        <location evidence="1">Nucleus</location>
    </subcellularLocation>
</comment>
<reference evidence="5 6" key="2">
    <citation type="submission" date="2018-11" db="EMBL/GenBank/DDBJ databases">
        <authorList>
            <consortium name="Pathogen Informatics"/>
        </authorList>
    </citation>
    <scope>NUCLEOTIDE SEQUENCE [LARGE SCALE GENOMIC DNA]</scope>
</reference>
<evidence type="ECO:0000313" key="6">
    <source>
        <dbReference type="Proteomes" id="UP000278807"/>
    </source>
</evidence>
<dbReference type="WBParaSite" id="HNAJ_0000285101-mRNA-1">
    <property type="protein sequence ID" value="HNAJ_0000285101-mRNA-1"/>
    <property type="gene ID" value="HNAJ_0000285101"/>
</dbReference>
<protein>
    <submittedName>
        <fullName evidence="7">Condensin complex subunit 1</fullName>
    </submittedName>
</protein>
<evidence type="ECO:0000313" key="5">
    <source>
        <dbReference type="EMBL" id="VDN98709.1"/>
    </source>
</evidence>
<dbReference type="OrthoDB" id="17948at2759"/>
<comment type="similarity">
    <text evidence="2">Belongs to the eukaryotic/archaeal RNase P protein component 3 family.</text>
</comment>
<dbReference type="AlphaFoldDB" id="A0A0R3T713"/>
<sequence>MDTKYYDLDVPRSSVTPQLIARLLDCEYLYIAITTTVSIDEFNFKDKKKSAKEERQRMRESLISQLTPLTGPELSDFLEKSEDFRSSSASRLPSLSPPRLFNRLTLTCSDTDLAGLFFKEFANNIRKFDVIAFEPLSSAAFTYAIESPATIPIDLISIKPQSSSINDFRPAPKQCTQLLRRGVYFDIRLSPLLFRSGTPASSRTSLATLLTHLDSVCRFQFSRLLVLTSGAQSGWEVRRPQAVASVICAICPSLASGNAPLAMQQTNPWQAISRGLSRRDSKVAHGAATLLRLLADHSVVEVVKVEPESVEKKAGNEKTLPEHIGLSGEDEITSPESKKRKLEAA</sequence>
<feature type="region of interest" description="Disordered" evidence="4">
    <location>
        <begin position="307"/>
        <end position="345"/>
    </location>
</feature>
<dbReference type="InterPro" id="IPR002738">
    <property type="entry name" value="RNase_P_p30"/>
</dbReference>
<dbReference type="GO" id="GO:0005634">
    <property type="term" value="C:nucleus"/>
    <property type="evidence" value="ECO:0007669"/>
    <property type="project" value="UniProtKB-SubCell"/>
</dbReference>